<proteinExistence type="predicted"/>
<gene>
    <name evidence="2" type="ORF">HCN56_12730</name>
</gene>
<comment type="caution">
    <text evidence="2">The sequence shown here is derived from an EMBL/GenBank/DDBJ whole genome shotgun (WGS) entry which is preliminary data.</text>
</comment>
<evidence type="ECO:0000256" key="1">
    <source>
        <dbReference type="SAM" id="MobiDB-lite"/>
    </source>
</evidence>
<keyword evidence="3" id="KW-1185">Reference proteome</keyword>
<dbReference type="AlphaFoldDB" id="A0A7X6D1L7"/>
<protein>
    <submittedName>
        <fullName evidence="2">Uncharacterized protein</fullName>
    </submittedName>
</protein>
<dbReference type="Proteomes" id="UP000578686">
    <property type="component" value="Unassembled WGS sequence"/>
</dbReference>
<organism evidence="2 3">
    <name type="scientific">Streptomyces lonarensis</name>
    <dbReference type="NCBI Taxonomy" id="700599"/>
    <lineage>
        <taxon>Bacteria</taxon>
        <taxon>Bacillati</taxon>
        <taxon>Actinomycetota</taxon>
        <taxon>Actinomycetes</taxon>
        <taxon>Kitasatosporales</taxon>
        <taxon>Streptomycetaceae</taxon>
        <taxon>Streptomyces</taxon>
    </lineage>
</organism>
<evidence type="ECO:0000313" key="2">
    <source>
        <dbReference type="EMBL" id="NJQ06424.1"/>
    </source>
</evidence>
<dbReference type="RefSeq" id="WP_167970493.1">
    <property type="nucleotide sequence ID" value="NZ_BHZG01000328.1"/>
</dbReference>
<dbReference type="EMBL" id="JAAVJD010000083">
    <property type="protein sequence ID" value="NJQ06424.1"/>
    <property type="molecule type" value="Genomic_DNA"/>
</dbReference>
<reference evidence="2 3" key="1">
    <citation type="submission" date="2020-03" db="EMBL/GenBank/DDBJ databases">
        <title>Draft genome of Streptomyces sp. ventii, isolated from the Axial Seamount in the Pacific Ocean, and resequencing of the two type strains Streptomyces lonarensis strain NCL 716 and Streptomyces bohaiensis strain 11A07.</title>
        <authorList>
            <person name="Loughran R.M."/>
            <person name="Pfannmuller K.M."/>
            <person name="Wasson B.J."/>
            <person name="Deadmond M.C."/>
            <person name="Paddock B.E."/>
            <person name="Koyack M.J."/>
            <person name="Gallegos D.A."/>
            <person name="Mitchell E.A."/>
            <person name="Ushijima B."/>
            <person name="Saw J.H."/>
            <person name="Mcphail K.L."/>
            <person name="Videau P."/>
        </authorList>
    </citation>
    <scope>NUCLEOTIDE SEQUENCE [LARGE SCALE GENOMIC DNA]</scope>
    <source>
        <strain evidence="2 3">NCL716</strain>
    </source>
</reference>
<name>A0A7X6D1L7_9ACTN</name>
<evidence type="ECO:0000313" key="3">
    <source>
        <dbReference type="Proteomes" id="UP000578686"/>
    </source>
</evidence>
<sequence>MSEAGHDPTTTGGSTRRFHRPAALFTEPAAPPREDEPFFSLETVTDPAELLGRATELAEAFRGAADRATEFQALAAAQLADPRRFDRLSAADIAGRTGWTEEYAERMVQFGRELENRPVEE</sequence>
<feature type="region of interest" description="Disordered" evidence="1">
    <location>
        <begin position="1"/>
        <end position="37"/>
    </location>
</feature>
<accession>A0A7X6D1L7</accession>